<keyword evidence="3" id="KW-0436">Ligase</keyword>
<dbReference type="Gene3D" id="3.40.50.620">
    <property type="entry name" value="HUPs"/>
    <property type="match status" value="1"/>
</dbReference>
<evidence type="ECO:0000313" key="11">
    <source>
        <dbReference type="EMBL" id="QHT74558.1"/>
    </source>
</evidence>
<dbReference type="EC" id="6.3.5.4" evidence="2"/>
<dbReference type="GO" id="GO:0004066">
    <property type="term" value="F:asparagine synthase (glutamine-hydrolyzing) activity"/>
    <property type="evidence" value="ECO:0007669"/>
    <property type="project" value="UniProtKB-EC"/>
</dbReference>
<dbReference type="AlphaFoldDB" id="A0A6C0H1Y4"/>
<evidence type="ECO:0000256" key="2">
    <source>
        <dbReference type="ARBA" id="ARBA00012737"/>
    </source>
</evidence>
<keyword evidence="4" id="KW-0028">Amino-acid biosynthesis</keyword>
<dbReference type="PIRSF" id="PIRSF001589">
    <property type="entry name" value="Asn_synthetase_glu-h"/>
    <property type="match status" value="1"/>
</dbReference>
<dbReference type="InterPro" id="IPR001962">
    <property type="entry name" value="Asn_synthase"/>
</dbReference>
<dbReference type="Gene3D" id="3.60.20.10">
    <property type="entry name" value="Glutamine Phosphoribosylpyrophosphate, subunit 1, domain 1"/>
    <property type="match status" value="1"/>
</dbReference>
<organism evidence="11">
    <name type="scientific">viral metagenome</name>
    <dbReference type="NCBI Taxonomy" id="1070528"/>
    <lineage>
        <taxon>unclassified sequences</taxon>
        <taxon>metagenomes</taxon>
        <taxon>organismal metagenomes</taxon>
    </lineage>
</organism>
<dbReference type="Pfam" id="PF00733">
    <property type="entry name" value="Asn_synthase"/>
    <property type="match status" value="2"/>
</dbReference>
<sequence length="630" mass="72257">MCGIFALLNNVDTMPLSFIEEQFQKGKGRGPEFSELKNIMIKTLFGFHRLAINGLNAESNQPIIINDIGLICNGEIYNYKELYQQTDDIKPRTDSDCEVIIHLYMKYGMEHTLRLLDGVFSFILIDYRFSIPDSKLYVARDPFGVRPLYIMKPIQETDLIQNYKNNIFGFASELKMLVNIKNTLNELSANECRLLANRQGVFEYVPTQYSVLQFQPGTFSTYELSHRVSSSWTPISENEVYHTIGFQLTSVNPKYYASNAEYMPIVLDHIRYFLSQAVEKRCQTTERPIACLLSGGLDSSLIAALVSEYHTTRGLPPIETYSIGLEGSDDLKYARIVADYLQTKHTEIVLSEQDFLDAIPEVIYAIESYDTTSVRASIGNYLLGKYIAKHSAAKVIFNGDGSDELAGGYLYMNCAPDAIEFDRECRRLLKDIHAFDVLRSDKSISTHGLEPRTPFLDRFWVQFYMSLPANIRFHKINGKMEKYLIRTAFDGTQVLNSKSKPFLPSEILWRKKEAFSDGVSKQTRSLYEIIKEFTHNNFVESDSSLQNVDITSEMFEFISLIHPDLEIRNSHLLPETAEQFYYRKIFESHYRGMGKIVPYFWMPKYIEAKDASARTLSIYSNSSETATINA</sequence>
<dbReference type="InterPro" id="IPR014729">
    <property type="entry name" value="Rossmann-like_a/b/a_fold"/>
</dbReference>
<dbReference type="SUPFAM" id="SSF52402">
    <property type="entry name" value="Adenine nucleotide alpha hydrolases-like"/>
    <property type="match status" value="1"/>
</dbReference>
<feature type="domain" description="Glutamine amidotransferase type-2" evidence="10">
    <location>
        <begin position="2"/>
        <end position="225"/>
    </location>
</feature>
<dbReference type="PANTHER" id="PTHR11772:SF23">
    <property type="entry name" value="ASPARAGINE SYNTHETASE [GLUTAMINE-HYDROLYZING]"/>
    <property type="match status" value="1"/>
</dbReference>
<keyword evidence="6" id="KW-0067">ATP-binding</keyword>
<dbReference type="GO" id="GO:0005524">
    <property type="term" value="F:ATP binding"/>
    <property type="evidence" value="ECO:0007669"/>
    <property type="project" value="UniProtKB-KW"/>
</dbReference>
<comment type="pathway">
    <text evidence="1">Amino-acid biosynthesis; L-asparagine biosynthesis; L-asparagine from L-aspartate (L-Gln route): step 1/1.</text>
</comment>
<evidence type="ECO:0000256" key="1">
    <source>
        <dbReference type="ARBA" id="ARBA00005187"/>
    </source>
</evidence>
<protein>
    <recommendedName>
        <fullName evidence="2">asparagine synthase (glutamine-hydrolyzing)</fullName>
        <ecNumber evidence="2">6.3.5.4</ecNumber>
    </recommendedName>
    <alternativeName>
        <fullName evidence="8">Glutamine-dependent asparagine synthetase</fullName>
    </alternativeName>
</protein>
<proteinExistence type="predicted"/>
<dbReference type="PANTHER" id="PTHR11772">
    <property type="entry name" value="ASPARAGINE SYNTHETASE"/>
    <property type="match status" value="1"/>
</dbReference>
<dbReference type="InterPro" id="IPR029055">
    <property type="entry name" value="Ntn_hydrolases_N"/>
</dbReference>
<evidence type="ECO:0000256" key="7">
    <source>
        <dbReference type="ARBA" id="ARBA00022888"/>
    </source>
</evidence>
<reference evidence="11" key="1">
    <citation type="journal article" date="2020" name="Nature">
        <title>Giant virus diversity and host interactions through global metagenomics.</title>
        <authorList>
            <person name="Schulz F."/>
            <person name="Roux S."/>
            <person name="Paez-Espino D."/>
            <person name="Jungbluth S."/>
            <person name="Walsh D.A."/>
            <person name="Denef V.J."/>
            <person name="McMahon K.D."/>
            <person name="Konstantinidis K.T."/>
            <person name="Eloe-Fadrosh E.A."/>
            <person name="Kyrpides N.C."/>
            <person name="Woyke T."/>
        </authorList>
    </citation>
    <scope>NUCLEOTIDE SEQUENCE</scope>
    <source>
        <strain evidence="11">GVMAG-M-3300023179-59</strain>
    </source>
</reference>
<dbReference type="GO" id="GO:0005829">
    <property type="term" value="C:cytosol"/>
    <property type="evidence" value="ECO:0007669"/>
    <property type="project" value="TreeGrafter"/>
</dbReference>
<evidence type="ECO:0000256" key="3">
    <source>
        <dbReference type="ARBA" id="ARBA00022598"/>
    </source>
</evidence>
<evidence type="ECO:0000256" key="4">
    <source>
        <dbReference type="ARBA" id="ARBA00022605"/>
    </source>
</evidence>
<evidence type="ECO:0000256" key="5">
    <source>
        <dbReference type="ARBA" id="ARBA00022741"/>
    </source>
</evidence>
<dbReference type="GO" id="GO:0006529">
    <property type="term" value="P:asparagine biosynthetic process"/>
    <property type="evidence" value="ECO:0007669"/>
    <property type="project" value="UniProtKB-KW"/>
</dbReference>
<comment type="catalytic activity">
    <reaction evidence="9">
        <text>L-aspartate + L-glutamine + ATP + H2O = L-asparagine + L-glutamate + AMP + diphosphate + H(+)</text>
        <dbReference type="Rhea" id="RHEA:12228"/>
        <dbReference type="ChEBI" id="CHEBI:15377"/>
        <dbReference type="ChEBI" id="CHEBI:15378"/>
        <dbReference type="ChEBI" id="CHEBI:29985"/>
        <dbReference type="ChEBI" id="CHEBI:29991"/>
        <dbReference type="ChEBI" id="CHEBI:30616"/>
        <dbReference type="ChEBI" id="CHEBI:33019"/>
        <dbReference type="ChEBI" id="CHEBI:58048"/>
        <dbReference type="ChEBI" id="CHEBI:58359"/>
        <dbReference type="ChEBI" id="CHEBI:456215"/>
        <dbReference type="EC" id="6.3.5.4"/>
    </reaction>
</comment>
<dbReference type="SUPFAM" id="SSF56235">
    <property type="entry name" value="N-terminal nucleophile aminohydrolases (Ntn hydrolases)"/>
    <property type="match status" value="1"/>
</dbReference>
<dbReference type="CDD" id="cd01991">
    <property type="entry name" value="Asn_synthase_B_C"/>
    <property type="match status" value="1"/>
</dbReference>
<evidence type="ECO:0000256" key="9">
    <source>
        <dbReference type="ARBA" id="ARBA00048741"/>
    </source>
</evidence>
<dbReference type="Pfam" id="PF13537">
    <property type="entry name" value="GATase_7"/>
    <property type="match status" value="1"/>
</dbReference>
<evidence type="ECO:0000256" key="8">
    <source>
        <dbReference type="ARBA" id="ARBA00030234"/>
    </source>
</evidence>
<dbReference type="InterPro" id="IPR006426">
    <property type="entry name" value="Asn_synth_AEB"/>
</dbReference>
<dbReference type="InterPro" id="IPR050795">
    <property type="entry name" value="Asn_Synthetase"/>
</dbReference>
<dbReference type="EMBL" id="MN739852">
    <property type="protein sequence ID" value="QHT74558.1"/>
    <property type="molecule type" value="Genomic_DNA"/>
</dbReference>
<accession>A0A6C0H1Y4</accession>
<dbReference type="InterPro" id="IPR017932">
    <property type="entry name" value="GATase_2_dom"/>
</dbReference>
<evidence type="ECO:0000259" key="10">
    <source>
        <dbReference type="PROSITE" id="PS51278"/>
    </source>
</evidence>
<evidence type="ECO:0000256" key="6">
    <source>
        <dbReference type="ARBA" id="ARBA00022840"/>
    </source>
</evidence>
<keyword evidence="7" id="KW-0061">Asparagine biosynthesis</keyword>
<dbReference type="PROSITE" id="PS51278">
    <property type="entry name" value="GATASE_TYPE_2"/>
    <property type="match status" value="1"/>
</dbReference>
<name>A0A6C0H1Y4_9ZZZZ</name>
<keyword evidence="5" id="KW-0547">Nucleotide-binding</keyword>